<evidence type="ECO:0000256" key="1">
    <source>
        <dbReference type="ARBA" id="ARBA00001966"/>
    </source>
</evidence>
<dbReference type="GO" id="GO:0051539">
    <property type="term" value="F:4 iron, 4 sulfur cluster binding"/>
    <property type="evidence" value="ECO:0007669"/>
    <property type="project" value="UniProtKB-UniRule"/>
</dbReference>
<dbReference type="SFLD" id="SFLDS00029">
    <property type="entry name" value="Radical_SAM"/>
    <property type="match status" value="1"/>
</dbReference>
<dbReference type="Gene3D" id="3.20.20.70">
    <property type="entry name" value="Aldolase class I"/>
    <property type="match status" value="1"/>
</dbReference>
<evidence type="ECO:0000256" key="9">
    <source>
        <dbReference type="ARBA" id="ARBA00023186"/>
    </source>
</evidence>
<dbReference type="Pfam" id="PF04055">
    <property type="entry name" value="Radical_SAM"/>
    <property type="match status" value="1"/>
</dbReference>
<dbReference type="GO" id="GO:0006779">
    <property type="term" value="P:porphyrin-containing compound biosynthetic process"/>
    <property type="evidence" value="ECO:0007669"/>
    <property type="project" value="InterPro"/>
</dbReference>
<protein>
    <recommendedName>
        <fullName evidence="3 10">Heme chaperone HemW</fullName>
    </recommendedName>
</protein>
<dbReference type="InterPro" id="IPR006638">
    <property type="entry name" value="Elp3/MiaA/NifB-like_rSAM"/>
</dbReference>
<name>A0A4Y8PF39_9BACT</name>
<dbReference type="PROSITE" id="PS51918">
    <property type="entry name" value="RADICAL_SAM"/>
    <property type="match status" value="1"/>
</dbReference>
<proteinExistence type="inferred from homology"/>
<evidence type="ECO:0000313" key="13">
    <source>
        <dbReference type="Proteomes" id="UP000297713"/>
    </source>
</evidence>
<comment type="cofactor">
    <cofactor evidence="1">
        <name>[4Fe-4S] cluster</name>
        <dbReference type="ChEBI" id="CHEBI:49883"/>
    </cofactor>
</comment>
<evidence type="ECO:0000256" key="10">
    <source>
        <dbReference type="RuleBase" id="RU364116"/>
    </source>
</evidence>
<keyword evidence="5 10" id="KW-0949">S-adenosyl-L-methionine</keyword>
<keyword evidence="9 10" id="KW-0143">Chaperone</keyword>
<evidence type="ECO:0000313" key="12">
    <source>
        <dbReference type="EMBL" id="TFE70576.1"/>
    </source>
</evidence>
<evidence type="ECO:0000256" key="4">
    <source>
        <dbReference type="ARBA" id="ARBA00022617"/>
    </source>
</evidence>
<comment type="subcellular location">
    <subcellularLocation>
        <location evidence="10">Cytoplasm</location>
    </subcellularLocation>
</comment>
<dbReference type="OrthoDB" id="9808022at2"/>
<sequence length="363" mass="41462">MDIEHIYFHFPFCSTVCPYCGFYATRGKKQEITLLVDALLKEIEIQANQFRLNPKTLFVGGGTPSIAKPDEIDRLLSAISKQYVKEITIEANPRTVTLEKAARWKQSGINRVSLGVQSMNEKELLILGRRHKPSDVIESVNKLREVGIENINFDFIFGIPGQSVESLKRTLQLGLDLGSKHVSLYGLTYEEGTPFYEDMKKGKYISDERKEIEMLNFAVQLLADHGFIRYEISNFALPGYQCLHNLAYWKGKDYLGIGPAAFSTVGNRRWCNVADHARYVEELQKKRLPVASMEILDEELKRKEKIFLALRTAEGLPLSQCSEKEKKNIEWLIKEGFGQIEGSRFILNFRGFLVADSISVYFI</sequence>
<dbReference type="GO" id="GO:0005737">
    <property type="term" value="C:cytoplasm"/>
    <property type="evidence" value="ECO:0007669"/>
    <property type="project" value="UniProtKB-SubCell"/>
</dbReference>
<dbReference type="InterPro" id="IPR034505">
    <property type="entry name" value="Coproporphyrinogen-III_oxidase"/>
</dbReference>
<dbReference type="InterPro" id="IPR007197">
    <property type="entry name" value="rSAM"/>
</dbReference>
<dbReference type="EMBL" id="LXQC01000113">
    <property type="protein sequence ID" value="TFE70576.1"/>
    <property type="molecule type" value="Genomic_DNA"/>
</dbReference>
<evidence type="ECO:0000256" key="3">
    <source>
        <dbReference type="ARBA" id="ARBA00017228"/>
    </source>
</evidence>
<dbReference type="SFLD" id="SFLDG01065">
    <property type="entry name" value="anaerobic_coproporphyrinogen-I"/>
    <property type="match status" value="1"/>
</dbReference>
<dbReference type="AlphaFoldDB" id="A0A4Y8PF39"/>
<keyword evidence="4 10" id="KW-0349">Heme</keyword>
<dbReference type="SUPFAM" id="SSF102114">
    <property type="entry name" value="Radical SAM enzymes"/>
    <property type="match status" value="1"/>
</dbReference>
<organism evidence="12 13">
    <name type="scientific">Methylacidiphilum caldifontis</name>
    <dbReference type="NCBI Taxonomy" id="2795386"/>
    <lineage>
        <taxon>Bacteria</taxon>
        <taxon>Pseudomonadati</taxon>
        <taxon>Verrucomicrobiota</taxon>
        <taxon>Methylacidiphilae</taxon>
        <taxon>Methylacidiphilales</taxon>
        <taxon>Methylacidiphilaceae</taxon>
        <taxon>Methylacidiphilum (ex Ratnadevi et al. 2023)</taxon>
    </lineage>
</organism>
<keyword evidence="10" id="KW-0004">4Fe-4S</keyword>
<dbReference type="InterPro" id="IPR004559">
    <property type="entry name" value="HemW-like"/>
</dbReference>
<evidence type="ECO:0000256" key="2">
    <source>
        <dbReference type="ARBA" id="ARBA00006100"/>
    </source>
</evidence>
<dbReference type="PANTHER" id="PTHR13932">
    <property type="entry name" value="COPROPORPHYRINIGEN III OXIDASE"/>
    <property type="match status" value="1"/>
</dbReference>
<evidence type="ECO:0000256" key="8">
    <source>
        <dbReference type="ARBA" id="ARBA00023014"/>
    </source>
</evidence>
<keyword evidence="10" id="KW-0963">Cytoplasm</keyword>
<evidence type="ECO:0000259" key="11">
    <source>
        <dbReference type="PROSITE" id="PS51918"/>
    </source>
</evidence>
<keyword evidence="8 10" id="KW-0411">Iron-sulfur</keyword>
<dbReference type="GO" id="GO:0046872">
    <property type="term" value="F:metal ion binding"/>
    <property type="evidence" value="ECO:0007669"/>
    <property type="project" value="UniProtKB-UniRule"/>
</dbReference>
<feature type="domain" description="Radical SAM core" evidence="11">
    <location>
        <begin position="1"/>
        <end position="229"/>
    </location>
</feature>
<dbReference type="PANTHER" id="PTHR13932:SF5">
    <property type="entry name" value="RADICAL S-ADENOSYL METHIONINE DOMAIN-CONTAINING PROTEIN 1, MITOCHONDRIAL"/>
    <property type="match status" value="1"/>
</dbReference>
<comment type="function">
    <text evidence="10">Probably acts as a heme chaperone, transferring heme to an unknown acceptor. Binds one molecule of heme per monomer, possibly covalently. Binds 1 [4Fe-4S] cluster. The cluster is coordinated with 3 cysteines and an exchangeable S-adenosyl-L-methionine.</text>
</comment>
<keyword evidence="7 10" id="KW-0408">Iron</keyword>
<keyword evidence="13" id="KW-1185">Reference proteome</keyword>
<dbReference type="GO" id="GO:0004109">
    <property type="term" value="F:coproporphyrinogen oxidase activity"/>
    <property type="evidence" value="ECO:0007669"/>
    <property type="project" value="InterPro"/>
</dbReference>
<reference evidence="12 13" key="1">
    <citation type="submission" date="2016-05" db="EMBL/GenBank/DDBJ databases">
        <title>Diversity and Homogeneity among Thermoacidophilic Verrucomicrobia Methanotrophs Linked with Geographical Origin.</title>
        <authorList>
            <person name="Erikstad H.-A."/>
            <person name="Smestad N.B."/>
            <person name="Ceballos R.M."/>
            <person name="Birkeland N.-K."/>
        </authorList>
    </citation>
    <scope>NUCLEOTIDE SEQUENCE [LARGE SCALE GENOMIC DNA]</scope>
    <source>
        <strain evidence="12 13">Phi</strain>
    </source>
</reference>
<dbReference type="InterPro" id="IPR058240">
    <property type="entry name" value="rSAM_sf"/>
</dbReference>
<dbReference type="NCBIfam" id="TIGR00539">
    <property type="entry name" value="hemN_rel"/>
    <property type="match status" value="1"/>
</dbReference>
<dbReference type="InterPro" id="IPR013785">
    <property type="entry name" value="Aldolase_TIM"/>
</dbReference>
<comment type="similarity">
    <text evidence="2">Belongs to the anaerobic coproporphyrinogen-III oxidase family. HemW subfamily.</text>
</comment>
<dbReference type="Proteomes" id="UP000297713">
    <property type="component" value="Unassembled WGS sequence"/>
</dbReference>
<evidence type="ECO:0000256" key="6">
    <source>
        <dbReference type="ARBA" id="ARBA00022723"/>
    </source>
</evidence>
<dbReference type="SMART" id="SM00729">
    <property type="entry name" value="Elp3"/>
    <property type="match status" value="1"/>
</dbReference>
<dbReference type="CDD" id="cd01335">
    <property type="entry name" value="Radical_SAM"/>
    <property type="match status" value="1"/>
</dbReference>
<gene>
    <name evidence="12" type="ORF">A7Q10_05705</name>
</gene>
<evidence type="ECO:0000256" key="5">
    <source>
        <dbReference type="ARBA" id="ARBA00022691"/>
    </source>
</evidence>
<accession>A0A4Y8PF39</accession>
<keyword evidence="6 10" id="KW-0479">Metal-binding</keyword>
<dbReference type="RefSeq" id="WP_134439527.1">
    <property type="nucleotide sequence ID" value="NZ_LXQC01000113.1"/>
</dbReference>
<comment type="caution">
    <text evidence="12">The sequence shown here is derived from an EMBL/GenBank/DDBJ whole genome shotgun (WGS) entry which is preliminary data.</text>
</comment>
<dbReference type="SFLD" id="SFLDF00562">
    <property type="entry name" value="HemN-like__clustered_with_heat"/>
    <property type="match status" value="1"/>
</dbReference>
<evidence type="ECO:0000256" key="7">
    <source>
        <dbReference type="ARBA" id="ARBA00023004"/>
    </source>
</evidence>